<comment type="caution">
    <text evidence="7">The sequence shown here is derived from an EMBL/GenBank/DDBJ whole genome shotgun (WGS) entry which is preliminary data.</text>
</comment>
<evidence type="ECO:0000313" key="7">
    <source>
        <dbReference type="EMBL" id="PRY24393.1"/>
    </source>
</evidence>
<comment type="similarity">
    <text evidence="2 4">Belongs to the flagella basal body rod proteins family.</text>
</comment>
<dbReference type="RefSeq" id="WP_106204763.1">
    <property type="nucleotide sequence ID" value="NZ_PVTD01000003.1"/>
</dbReference>
<dbReference type="NCBIfam" id="TIGR02490">
    <property type="entry name" value="flgF"/>
    <property type="match status" value="1"/>
</dbReference>
<evidence type="ECO:0000256" key="4">
    <source>
        <dbReference type="RuleBase" id="RU362116"/>
    </source>
</evidence>
<keyword evidence="7" id="KW-0969">Cilium</keyword>
<evidence type="ECO:0000259" key="6">
    <source>
        <dbReference type="Pfam" id="PF22692"/>
    </source>
</evidence>
<dbReference type="InterPro" id="IPR012836">
    <property type="entry name" value="FlgF"/>
</dbReference>
<proteinExistence type="inferred from homology"/>
<protein>
    <recommendedName>
        <fullName evidence="4">Flagellar basal-body rod protein FlgF</fullName>
    </recommendedName>
</protein>
<dbReference type="AlphaFoldDB" id="A0A2T0RTI2"/>
<dbReference type="PANTHER" id="PTHR30435:SF19">
    <property type="entry name" value="FLAGELLAR BASAL-BODY ROD PROTEIN FLGG"/>
    <property type="match status" value="1"/>
</dbReference>
<evidence type="ECO:0000256" key="2">
    <source>
        <dbReference type="ARBA" id="ARBA00009677"/>
    </source>
</evidence>
<comment type="subunit">
    <text evidence="4">The basal body constitutes a major portion of the flagellar organelle and consists of five rings (E,L,P,S, and M) mounted on a central rod. The rod consists of about 26 subunits of FlgG in the distal portion, and FlgB, FlgC and FlgF are thought to build up the proximal portion of the rod with about 6 subunits each.</text>
</comment>
<sequence>MSSGYVTLSRQSGLMQEMRAIANNIANQSTSGFRREGIVFSEYIRQTPAASGSVSMAAANTRVIDLTQGQLEQTGGSLDVAIEGEGFFLLQSANGELLTRSGVFLPGDTGDLMTPGGNMVLDEGGAPIFIPPDARSISIATDGTISADGRPVARLGVVRPTDPLQLQRGEGTTFHSPSGVEPVEDAVVMQGFVEASNIDPVLEITRMIEVQRAYELGQAFSEREGKRLSNVIDTLTR</sequence>
<keyword evidence="3 4" id="KW-0975">Bacterial flagellum</keyword>
<dbReference type="InterPro" id="IPR010930">
    <property type="entry name" value="Flg_bb/hook_C_dom"/>
</dbReference>
<evidence type="ECO:0000259" key="5">
    <source>
        <dbReference type="Pfam" id="PF06429"/>
    </source>
</evidence>
<dbReference type="Proteomes" id="UP000239480">
    <property type="component" value="Unassembled WGS sequence"/>
</dbReference>
<dbReference type="GO" id="GO:0030694">
    <property type="term" value="C:bacterial-type flagellum basal body, rod"/>
    <property type="evidence" value="ECO:0007669"/>
    <property type="project" value="UniProtKB-UniRule"/>
</dbReference>
<gene>
    <name evidence="7" type="ORF">CLV78_103259</name>
</gene>
<keyword evidence="7" id="KW-0966">Cell projection</keyword>
<evidence type="ECO:0000256" key="1">
    <source>
        <dbReference type="ARBA" id="ARBA00004117"/>
    </source>
</evidence>
<dbReference type="OrthoDB" id="9804559at2"/>
<dbReference type="PANTHER" id="PTHR30435">
    <property type="entry name" value="FLAGELLAR PROTEIN"/>
    <property type="match status" value="1"/>
</dbReference>
<keyword evidence="7" id="KW-0282">Flagellum</keyword>
<dbReference type="InterPro" id="IPR020013">
    <property type="entry name" value="Flagellar_FlgE/F/G"/>
</dbReference>
<dbReference type="InterPro" id="IPR019776">
    <property type="entry name" value="Flagellar_basal_body_rod_CS"/>
</dbReference>
<organism evidence="7 8">
    <name type="scientific">Aliiruegeria haliotis</name>
    <dbReference type="NCBI Taxonomy" id="1280846"/>
    <lineage>
        <taxon>Bacteria</taxon>
        <taxon>Pseudomonadati</taxon>
        <taxon>Pseudomonadota</taxon>
        <taxon>Alphaproteobacteria</taxon>
        <taxon>Rhodobacterales</taxon>
        <taxon>Roseobacteraceae</taxon>
        <taxon>Aliiruegeria</taxon>
    </lineage>
</organism>
<keyword evidence="8" id="KW-1185">Reference proteome</keyword>
<reference evidence="7 8" key="1">
    <citation type="submission" date="2018-03" db="EMBL/GenBank/DDBJ databases">
        <title>Genomic Encyclopedia of Archaeal and Bacterial Type Strains, Phase II (KMG-II): from individual species to whole genera.</title>
        <authorList>
            <person name="Goeker M."/>
        </authorList>
    </citation>
    <scope>NUCLEOTIDE SEQUENCE [LARGE SCALE GENOMIC DNA]</scope>
    <source>
        <strain evidence="7 8">DSM 29328</strain>
    </source>
</reference>
<dbReference type="InterPro" id="IPR053967">
    <property type="entry name" value="LlgE_F_G-like_D1"/>
</dbReference>
<accession>A0A2T0RTI2</accession>
<dbReference type="PROSITE" id="PS00588">
    <property type="entry name" value="FLAGELLA_BB_ROD"/>
    <property type="match status" value="1"/>
</dbReference>
<name>A0A2T0RTI2_9RHOB</name>
<dbReference type="Pfam" id="PF22692">
    <property type="entry name" value="LlgE_F_G_D1"/>
    <property type="match status" value="1"/>
</dbReference>
<evidence type="ECO:0000313" key="8">
    <source>
        <dbReference type="Proteomes" id="UP000239480"/>
    </source>
</evidence>
<evidence type="ECO:0000256" key="3">
    <source>
        <dbReference type="ARBA" id="ARBA00023143"/>
    </source>
</evidence>
<feature type="domain" description="Flagellar basal-body/hook protein C-terminal" evidence="5">
    <location>
        <begin position="189"/>
        <end position="216"/>
    </location>
</feature>
<comment type="subcellular location">
    <subcellularLocation>
        <location evidence="1 4">Bacterial flagellum basal body</location>
    </subcellularLocation>
</comment>
<dbReference type="GO" id="GO:0071978">
    <property type="term" value="P:bacterial-type flagellum-dependent swarming motility"/>
    <property type="evidence" value="ECO:0007669"/>
    <property type="project" value="TreeGrafter"/>
</dbReference>
<dbReference type="NCBIfam" id="TIGR03506">
    <property type="entry name" value="FlgEFG_subfam"/>
    <property type="match status" value="1"/>
</dbReference>
<feature type="domain" description="Flagellar hook protein FlgE/F/G-like D1" evidence="6">
    <location>
        <begin position="81"/>
        <end position="147"/>
    </location>
</feature>
<dbReference type="EMBL" id="PVTD01000003">
    <property type="protein sequence ID" value="PRY24393.1"/>
    <property type="molecule type" value="Genomic_DNA"/>
</dbReference>
<dbReference type="InterPro" id="IPR037925">
    <property type="entry name" value="FlgE/F/G-like"/>
</dbReference>
<dbReference type="NCBIfam" id="NF009332">
    <property type="entry name" value="PRK12690.1"/>
    <property type="match status" value="1"/>
</dbReference>
<dbReference type="SUPFAM" id="SSF117143">
    <property type="entry name" value="Flagellar hook protein flgE"/>
    <property type="match status" value="1"/>
</dbReference>
<dbReference type="Pfam" id="PF06429">
    <property type="entry name" value="Flg_bbr_C"/>
    <property type="match status" value="1"/>
</dbReference>